<feature type="transmembrane region" description="Helical" evidence="8">
    <location>
        <begin position="77"/>
        <end position="96"/>
    </location>
</feature>
<dbReference type="SMART" id="SM00793">
    <property type="entry name" value="AgrB"/>
    <property type="match status" value="1"/>
</dbReference>
<dbReference type="GO" id="GO:0006508">
    <property type="term" value="P:proteolysis"/>
    <property type="evidence" value="ECO:0007669"/>
    <property type="project" value="UniProtKB-KW"/>
</dbReference>
<proteinExistence type="predicted"/>
<sequence>MEIISRKLAENIKSIVPEHPASVARLQYALSFILNAVFIIVGALLISAFSGRTGGVIAALVSFAILRQASGGIHLKSGTTCVIVSIGVATALSFTPDMSREVLLAINLLNLALVLIFAPTDIEKQSRIPRRFYPLLKLISAAIVCSNLLIGSSIIAVTLLVQCMTLILAKVVKNP</sequence>
<evidence type="ECO:0000256" key="8">
    <source>
        <dbReference type="SAM" id="Phobius"/>
    </source>
</evidence>
<keyword evidence="4 8" id="KW-0812">Transmembrane</keyword>
<organism evidence="9 10">
    <name type="scientific">Paenibacillus algorifonticola</name>
    <dbReference type="NCBI Taxonomy" id="684063"/>
    <lineage>
        <taxon>Bacteria</taxon>
        <taxon>Bacillati</taxon>
        <taxon>Bacillota</taxon>
        <taxon>Bacilli</taxon>
        <taxon>Bacillales</taxon>
        <taxon>Paenibacillaceae</taxon>
        <taxon>Paenibacillus</taxon>
    </lineage>
</organism>
<gene>
    <name evidence="9" type="ORF">SAMN04487969_102479</name>
</gene>
<dbReference type="Pfam" id="PF04647">
    <property type="entry name" value="AgrB"/>
    <property type="match status" value="1"/>
</dbReference>
<keyword evidence="2" id="KW-0673">Quorum sensing</keyword>
<evidence type="ECO:0000313" key="9">
    <source>
        <dbReference type="EMBL" id="SFE43022.1"/>
    </source>
</evidence>
<evidence type="ECO:0000256" key="6">
    <source>
        <dbReference type="ARBA" id="ARBA00022989"/>
    </source>
</evidence>
<keyword evidence="6 8" id="KW-1133">Transmembrane helix</keyword>
<evidence type="ECO:0000256" key="4">
    <source>
        <dbReference type="ARBA" id="ARBA00022692"/>
    </source>
</evidence>
<reference evidence="10" key="1">
    <citation type="submission" date="2016-10" db="EMBL/GenBank/DDBJ databases">
        <authorList>
            <person name="Varghese N."/>
            <person name="Submissions S."/>
        </authorList>
    </citation>
    <scope>NUCLEOTIDE SEQUENCE [LARGE SCALE GENOMIC DNA]</scope>
    <source>
        <strain evidence="10">CGMCC 1.10223</strain>
    </source>
</reference>
<evidence type="ECO:0000256" key="1">
    <source>
        <dbReference type="ARBA" id="ARBA00022475"/>
    </source>
</evidence>
<dbReference type="GO" id="GO:0008233">
    <property type="term" value="F:peptidase activity"/>
    <property type="evidence" value="ECO:0007669"/>
    <property type="project" value="UniProtKB-KW"/>
</dbReference>
<name>A0A1I2AGK5_9BACL</name>
<keyword evidence="1" id="KW-1003">Cell membrane</keyword>
<feature type="transmembrane region" description="Helical" evidence="8">
    <location>
        <begin position="32"/>
        <end position="65"/>
    </location>
</feature>
<keyword evidence="7 8" id="KW-0472">Membrane</keyword>
<evidence type="ECO:0000256" key="2">
    <source>
        <dbReference type="ARBA" id="ARBA00022654"/>
    </source>
</evidence>
<accession>A0A1I2AGK5</accession>
<keyword evidence="3" id="KW-0645">Protease</keyword>
<dbReference type="InterPro" id="IPR006741">
    <property type="entry name" value="AgrB"/>
</dbReference>
<keyword evidence="10" id="KW-1185">Reference proteome</keyword>
<evidence type="ECO:0000256" key="3">
    <source>
        <dbReference type="ARBA" id="ARBA00022670"/>
    </source>
</evidence>
<dbReference type="AlphaFoldDB" id="A0A1I2AGK5"/>
<dbReference type="EMBL" id="FONN01000002">
    <property type="protein sequence ID" value="SFE43022.1"/>
    <property type="molecule type" value="Genomic_DNA"/>
</dbReference>
<dbReference type="RefSeq" id="WP_231594170.1">
    <property type="nucleotide sequence ID" value="NZ_FONN01000002.1"/>
</dbReference>
<protein>
    <submittedName>
        <fullName evidence="9">Accessory gene regulator B</fullName>
    </submittedName>
</protein>
<evidence type="ECO:0000313" key="10">
    <source>
        <dbReference type="Proteomes" id="UP000183410"/>
    </source>
</evidence>
<evidence type="ECO:0000256" key="5">
    <source>
        <dbReference type="ARBA" id="ARBA00022801"/>
    </source>
</evidence>
<keyword evidence="5" id="KW-0378">Hydrolase</keyword>
<dbReference type="Proteomes" id="UP000183410">
    <property type="component" value="Unassembled WGS sequence"/>
</dbReference>
<feature type="transmembrane region" description="Helical" evidence="8">
    <location>
        <begin position="141"/>
        <end position="169"/>
    </location>
</feature>
<dbReference type="GO" id="GO:0016020">
    <property type="term" value="C:membrane"/>
    <property type="evidence" value="ECO:0007669"/>
    <property type="project" value="InterPro"/>
</dbReference>
<feature type="transmembrane region" description="Helical" evidence="8">
    <location>
        <begin position="102"/>
        <end position="120"/>
    </location>
</feature>
<dbReference type="GO" id="GO:0009372">
    <property type="term" value="P:quorum sensing"/>
    <property type="evidence" value="ECO:0007669"/>
    <property type="project" value="UniProtKB-KW"/>
</dbReference>
<evidence type="ECO:0000256" key="7">
    <source>
        <dbReference type="ARBA" id="ARBA00023136"/>
    </source>
</evidence>